<keyword evidence="3" id="KW-1185">Reference proteome</keyword>
<dbReference type="Pfam" id="PF10536">
    <property type="entry name" value="PMD"/>
    <property type="match status" value="1"/>
</dbReference>
<name>A0ABQ8CVG0_BRANA</name>
<sequence length="207" mass="24604">FVEVSSFFWTTLKLVQVWTWERFKNLRRKARDIPKGEPRIAQWDSLQQRHKNNPLLVYIEEAKWVTGYNRLEYKFASLARCVRVSQLAGDGFIERYYPNRVKRQFGLAQDLPDYNKSLEGFKLYMPSRLARGYVTVRYRDWWVKSVSELMRCEEMHKETTETLNGRNRLSDDDVDVSPKVLPLSQVVQNLEEGFVSKSRISITRDKE</sequence>
<dbReference type="EMBL" id="JAGKQM010000006">
    <property type="protein sequence ID" value="KAH0920797.1"/>
    <property type="molecule type" value="Genomic_DNA"/>
</dbReference>
<dbReference type="PANTHER" id="PTHR46033:SF67">
    <property type="entry name" value="AMINOTRANSFERASE-LIKE, PLANT MOBILE DOMAIN FAMILY PROTEIN"/>
    <property type="match status" value="1"/>
</dbReference>
<evidence type="ECO:0000313" key="2">
    <source>
        <dbReference type="EMBL" id="KAH0920797.1"/>
    </source>
</evidence>
<proteinExistence type="predicted"/>
<evidence type="ECO:0000313" key="3">
    <source>
        <dbReference type="Proteomes" id="UP000824890"/>
    </source>
</evidence>
<protein>
    <recommendedName>
        <fullName evidence="1">Aminotransferase-like plant mobile domain-containing protein</fullName>
    </recommendedName>
</protein>
<dbReference type="InterPro" id="IPR019557">
    <property type="entry name" value="AminoTfrase-like_pln_mobile"/>
</dbReference>
<dbReference type="Proteomes" id="UP000824890">
    <property type="component" value="Unassembled WGS sequence"/>
</dbReference>
<gene>
    <name evidence="2" type="ORF">HID58_020815</name>
</gene>
<accession>A0ABQ8CVG0</accession>
<comment type="caution">
    <text evidence="2">The sequence shown here is derived from an EMBL/GenBank/DDBJ whole genome shotgun (WGS) entry which is preliminary data.</text>
</comment>
<reference evidence="2 3" key="1">
    <citation type="submission" date="2021-05" db="EMBL/GenBank/DDBJ databases">
        <title>Genome Assembly of Synthetic Allotetraploid Brassica napus Reveals Homoeologous Exchanges between Subgenomes.</title>
        <authorList>
            <person name="Davis J.T."/>
        </authorList>
    </citation>
    <scope>NUCLEOTIDE SEQUENCE [LARGE SCALE GENOMIC DNA]</scope>
    <source>
        <strain evidence="3">cv. Da-Ae</strain>
        <tissue evidence="2">Seedling</tissue>
    </source>
</reference>
<dbReference type="InterPro" id="IPR044824">
    <property type="entry name" value="MAIN-like"/>
</dbReference>
<organism evidence="2 3">
    <name type="scientific">Brassica napus</name>
    <name type="common">Rape</name>
    <dbReference type="NCBI Taxonomy" id="3708"/>
    <lineage>
        <taxon>Eukaryota</taxon>
        <taxon>Viridiplantae</taxon>
        <taxon>Streptophyta</taxon>
        <taxon>Embryophyta</taxon>
        <taxon>Tracheophyta</taxon>
        <taxon>Spermatophyta</taxon>
        <taxon>Magnoliopsida</taxon>
        <taxon>eudicotyledons</taxon>
        <taxon>Gunneridae</taxon>
        <taxon>Pentapetalae</taxon>
        <taxon>rosids</taxon>
        <taxon>malvids</taxon>
        <taxon>Brassicales</taxon>
        <taxon>Brassicaceae</taxon>
        <taxon>Brassiceae</taxon>
        <taxon>Brassica</taxon>
    </lineage>
</organism>
<feature type="non-terminal residue" evidence="2">
    <location>
        <position position="1"/>
    </location>
</feature>
<evidence type="ECO:0000259" key="1">
    <source>
        <dbReference type="Pfam" id="PF10536"/>
    </source>
</evidence>
<dbReference type="PANTHER" id="PTHR46033">
    <property type="entry name" value="PROTEIN MAIN-LIKE 2"/>
    <property type="match status" value="1"/>
</dbReference>
<feature type="domain" description="Aminotransferase-like plant mobile" evidence="1">
    <location>
        <begin position="9"/>
        <end position="113"/>
    </location>
</feature>